<protein>
    <submittedName>
        <fullName evidence="1">Uncharacterized protein</fullName>
    </submittedName>
</protein>
<evidence type="ECO:0000313" key="1">
    <source>
        <dbReference type="EMBL" id="EFA44083.1"/>
    </source>
</evidence>
<dbReference type="AlphaFoldDB" id="D1PX34"/>
<gene>
    <name evidence="1" type="ORF">HMPREF0645_1519</name>
</gene>
<reference evidence="1 2" key="1">
    <citation type="submission" date="2009-10" db="EMBL/GenBank/DDBJ databases">
        <authorList>
            <person name="Qin X."/>
            <person name="Bachman B."/>
            <person name="Battles P."/>
            <person name="Bell A."/>
            <person name="Bess C."/>
            <person name="Bickham C."/>
            <person name="Chaboub L."/>
            <person name="Chen D."/>
            <person name="Coyle M."/>
            <person name="Deiros D.R."/>
            <person name="Dinh H."/>
            <person name="Forbes L."/>
            <person name="Fowler G."/>
            <person name="Francisco L."/>
            <person name="Fu Q."/>
            <person name="Gubbala S."/>
            <person name="Hale W."/>
            <person name="Han Y."/>
            <person name="Hemphill L."/>
            <person name="Highlander S.K."/>
            <person name="Hirani K."/>
            <person name="Hogues M."/>
            <person name="Jackson L."/>
            <person name="Jakkamsetti A."/>
            <person name="Javaid M."/>
            <person name="Jiang H."/>
            <person name="Korchina V."/>
            <person name="Kovar C."/>
            <person name="Lara F."/>
            <person name="Lee S."/>
            <person name="Mata R."/>
            <person name="Mathew T."/>
            <person name="Moen C."/>
            <person name="Morales K."/>
            <person name="Munidasa M."/>
            <person name="Nazareth L."/>
            <person name="Ngo R."/>
            <person name="Nguyen L."/>
            <person name="Okwuonu G."/>
            <person name="Ongeri F."/>
            <person name="Patil S."/>
            <person name="Petrosino J."/>
            <person name="Pham C."/>
            <person name="Pham P."/>
            <person name="Pu L.-L."/>
            <person name="Puazo M."/>
            <person name="Raj R."/>
            <person name="Reid J."/>
            <person name="Rouhana J."/>
            <person name="Saada N."/>
            <person name="Shang Y."/>
            <person name="Simmons D."/>
            <person name="Thornton R."/>
            <person name="Warren J."/>
            <person name="Weissenberger G."/>
            <person name="Zhang J."/>
            <person name="Zhang L."/>
            <person name="Zhou C."/>
            <person name="Zhu D."/>
            <person name="Muzny D."/>
            <person name="Worley K."/>
            <person name="Gibbs R."/>
        </authorList>
    </citation>
    <scope>NUCLEOTIDE SEQUENCE [LARGE SCALE GENOMIC DNA]</scope>
    <source>
        <strain evidence="1 2">DSM 17361</strain>
    </source>
</reference>
<dbReference type="HOGENOM" id="CLU_3156228_0_0_10"/>
<evidence type="ECO:0000313" key="2">
    <source>
        <dbReference type="Proteomes" id="UP000003160"/>
    </source>
</evidence>
<dbReference type="Proteomes" id="UP000003160">
    <property type="component" value="Unassembled WGS sequence"/>
</dbReference>
<proteinExistence type="predicted"/>
<dbReference type="EMBL" id="ACKS01000066">
    <property type="protein sequence ID" value="EFA44083.1"/>
    <property type="molecule type" value="Genomic_DNA"/>
</dbReference>
<sequence length="48" mass="5693">MTKFKKRCILFACSNIYLYICTKIICLKYGYYVHKSFIGMKKIFVLAS</sequence>
<organism evidence="1 2">
    <name type="scientific">Hallella bergensis DSM 17361</name>
    <dbReference type="NCBI Taxonomy" id="585502"/>
    <lineage>
        <taxon>Bacteria</taxon>
        <taxon>Pseudomonadati</taxon>
        <taxon>Bacteroidota</taxon>
        <taxon>Bacteroidia</taxon>
        <taxon>Bacteroidales</taxon>
        <taxon>Prevotellaceae</taxon>
        <taxon>Hallella</taxon>
    </lineage>
</organism>
<keyword evidence="2" id="KW-1185">Reference proteome</keyword>
<comment type="caution">
    <text evidence="1">The sequence shown here is derived from an EMBL/GenBank/DDBJ whole genome shotgun (WGS) entry which is preliminary data.</text>
</comment>
<accession>D1PX34</accession>
<name>D1PX34_9BACT</name>